<protein>
    <submittedName>
        <fullName evidence="2">Molybdopterin-binding protein</fullName>
    </submittedName>
</protein>
<dbReference type="OrthoDB" id="5366082at2"/>
<keyword evidence="3" id="KW-1185">Reference proteome</keyword>
<dbReference type="RefSeq" id="WP_147054590.1">
    <property type="nucleotide sequence ID" value="NZ_CP042437.1"/>
</dbReference>
<dbReference type="AlphaFoldDB" id="A0A5B8W033"/>
<name>A0A5B8W033_9SPHI</name>
<keyword evidence="1" id="KW-0732">Signal</keyword>
<evidence type="ECO:0000313" key="2">
    <source>
        <dbReference type="EMBL" id="QEC77154.1"/>
    </source>
</evidence>
<proteinExistence type="predicted"/>
<dbReference type="EMBL" id="CP042437">
    <property type="protein sequence ID" value="QEC77154.1"/>
    <property type="molecule type" value="Genomic_DNA"/>
</dbReference>
<gene>
    <name evidence="2" type="ORF">FSB76_14810</name>
</gene>
<evidence type="ECO:0000313" key="3">
    <source>
        <dbReference type="Proteomes" id="UP000321362"/>
    </source>
</evidence>
<dbReference type="KEGG" id="mgk:FSB76_14810"/>
<organism evidence="2 3">
    <name type="scientific">Mucilaginibacter ginsenosidivorax</name>
    <dbReference type="NCBI Taxonomy" id="862126"/>
    <lineage>
        <taxon>Bacteria</taxon>
        <taxon>Pseudomonadati</taxon>
        <taxon>Bacteroidota</taxon>
        <taxon>Sphingobacteriia</taxon>
        <taxon>Sphingobacteriales</taxon>
        <taxon>Sphingobacteriaceae</taxon>
        <taxon>Mucilaginibacter</taxon>
    </lineage>
</organism>
<feature type="chain" id="PRO_5022741783" evidence="1">
    <location>
        <begin position="18"/>
        <end position="169"/>
    </location>
</feature>
<reference evidence="2 3" key="1">
    <citation type="journal article" date="2013" name="J. Microbiol.">
        <title>Mucilaginibacter ginsenosidivorax sp. nov., with ginsenoside converting activity isolated from sediment.</title>
        <authorList>
            <person name="Kim J.K."/>
            <person name="Choi T.E."/>
            <person name="Liu Q.M."/>
            <person name="Park H.Y."/>
            <person name="Yi T.H."/>
            <person name="Yoon M.H."/>
            <person name="Kim S.C."/>
            <person name="Im W.T."/>
        </authorList>
    </citation>
    <scope>NUCLEOTIDE SEQUENCE [LARGE SCALE GENOMIC DNA]</scope>
    <source>
        <strain evidence="2 3">KHI28</strain>
    </source>
</reference>
<accession>A0A5B8W033</accession>
<dbReference type="Proteomes" id="UP000321362">
    <property type="component" value="Chromosome"/>
</dbReference>
<sequence length="169" mass="19240">MKKLLLIALLYSTAAFAQEKLNQTQKFSITGQVVKESVITIDSIMQYKVQDIGEMNVTNHLGEFKHKDDKLKGVLLKDILSHTIFKTTSPKLLSTFYFVCQGNDGYKVVYSWNELYNTEVGNHVFVLTEKNGIKADKMPESLQMSSAADFKTGRRYLHNLDKIIVKQAE</sequence>
<feature type="signal peptide" evidence="1">
    <location>
        <begin position="1"/>
        <end position="17"/>
    </location>
</feature>
<evidence type="ECO:0000256" key="1">
    <source>
        <dbReference type="SAM" id="SignalP"/>
    </source>
</evidence>